<sequence length="597" mass="66796">MSASHSSQPSQYAGLPVYRLVDVLKFVPLPPNCPLSGVSAKWRCVLAPKIVAANSGNDHEAESALRFFEAGVPCRLSRERSSAVHAACGEDAFSFVHDPRWNRFPKPKIAFRAGWAGPGTQMESEAYHKLIGSFKDVVDHVEAVKIPATISLTPSAATPVVDNSAVAPADALDDVQPQDILNLQMFHRSDPNIDPLIPVLAEKLEWLDALQEGAVCDNATRVSQRGAVTWWHLDDSGEFVMQTGLPLRPRPEHLFSPSTPATPEEKIIMSTLYCHDESPSGQVPTKLFVYGPPNSYDWFSHDDEGDVSARIAALDIFHCPDDELPDDESLLPILCVAVLESGGRPLISPPNIPHAVFSLNNCVMVEQRRVCNLFLEEVAYFLQKCKRWQNHPIVYQYVEEQLQNEGVVREEIIPTLNALFHTHDDEQNRELDRLIRKRVAAALYTIYTFPEYFKLPEDARKSLGSLIDDKMAEYLNTRLEGDVAPWTLKRRLDDHWEVKDKYWPKPGCVFAPPRNAGNAHASSNPAPSTYLPVVYRLGHPVYGCKKATVAETAQEYHHMARLRDVDKTSNWTTSALAKYLATAKHPAPKDDLLDELF</sequence>
<accession>A0A0S4IM38</accession>
<dbReference type="AlphaFoldDB" id="A0A0S4IM38"/>
<proteinExistence type="predicted"/>
<evidence type="ECO:0000313" key="1">
    <source>
        <dbReference type="EMBL" id="CUE71439.1"/>
    </source>
</evidence>
<protein>
    <submittedName>
        <fullName evidence="1">Uncharacterized protein</fullName>
    </submittedName>
</protein>
<gene>
    <name evidence="1" type="ORF">BSAL_53250</name>
</gene>
<dbReference type="OMA" id="TCSPVYG"/>
<keyword evidence="2" id="KW-1185">Reference proteome</keyword>
<dbReference type="OrthoDB" id="498425at2759"/>
<dbReference type="Proteomes" id="UP000051952">
    <property type="component" value="Unassembled WGS sequence"/>
</dbReference>
<evidence type="ECO:0000313" key="2">
    <source>
        <dbReference type="Proteomes" id="UP000051952"/>
    </source>
</evidence>
<dbReference type="VEuPathDB" id="TriTrypDB:BSAL_53250"/>
<reference evidence="2" key="1">
    <citation type="submission" date="2015-09" db="EMBL/GenBank/DDBJ databases">
        <authorList>
            <consortium name="Pathogen Informatics"/>
        </authorList>
    </citation>
    <scope>NUCLEOTIDE SEQUENCE [LARGE SCALE GENOMIC DNA]</scope>
    <source>
        <strain evidence="2">Lake Konstanz</strain>
    </source>
</reference>
<dbReference type="EMBL" id="CYKH01000109">
    <property type="protein sequence ID" value="CUE71439.1"/>
    <property type="molecule type" value="Genomic_DNA"/>
</dbReference>
<name>A0A0S4IM38_BODSA</name>
<organism evidence="1 2">
    <name type="scientific">Bodo saltans</name>
    <name type="common">Flagellated protozoan</name>
    <dbReference type="NCBI Taxonomy" id="75058"/>
    <lineage>
        <taxon>Eukaryota</taxon>
        <taxon>Discoba</taxon>
        <taxon>Euglenozoa</taxon>
        <taxon>Kinetoplastea</taxon>
        <taxon>Metakinetoplastina</taxon>
        <taxon>Eubodonida</taxon>
        <taxon>Bodonidae</taxon>
        <taxon>Bodo</taxon>
    </lineage>
</organism>